<dbReference type="RefSeq" id="XP_003021114.1">
    <property type="nucleotide sequence ID" value="XM_003021068.1"/>
</dbReference>
<dbReference type="Pfam" id="PF13391">
    <property type="entry name" value="HNH_2"/>
    <property type="match status" value="1"/>
</dbReference>
<dbReference type="OrthoDB" id="5416097at2759"/>
<organism evidence="3 4">
    <name type="scientific">Trichophyton verrucosum (strain HKI 0517)</name>
    <dbReference type="NCBI Taxonomy" id="663202"/>
    <lineage>
        <taxon>Eukaryota</taxon>
        <taxon>Fungi</taxon>
        <taxon>Dikarya</taxon>
        <taxon>Ascomycota</taxon>
        <taxon>Pezizomycotina</taxon>
        <taxon>Eurotiomycetes</taxon>
        <taxon>Eurotiomycetidae</taxon>
        <taxon>Onygenales</taxon>
        <taxon>Arthrodermataceae</taxon>
        <taxon>Trichophyton</taxon>
    </lineage>
</organism>
<dbReference type="HOGENOM" id="CLU_039755_3_1_1"/>
<sequence>MAESEFGSQRRVELINKIAAGAGGEIDQPLWPFLWLADIPQLEEISKQPDLITYLAGLAKRLEDSQLLARCKLVHADVCAQLLTFLVSYCLYRDPENLRTYTLPDGLSCASDVKAFRDGSTGRSAWLTNLKRNGCVVTGADDPVEAAHIFPFSMRRLQAPDIVNDTYNPWSVFTVDAWYNAITGPVATETVQNLMCLAPSVHKYHERAYFALEPVEEDTQSHTLTVRFHWLPHMANLHRLKVDTRPSFARGIGCGRRIRLWEVVSGDEIISGTLINITGYDRIPLPDPALLQLQWMLQRIVALAGGAEVFQKSNDDGDDDDYSDYSEVYEDR</sequence>
<gene>
    <name evidence="3" type="ORF">TRV_04787</name>
</gene>
<feature type="region of interest" description="Disordered" evidence="1">
    <location>
        <begin position="312"/>
        <end position="332"/>
    </location>
</feature>
<dbReference type="GeneID" id="9577956"/>
<evidence type="ECO:0000259" key="2">
    <source>
        <dbReference type="Pfam" id="PF13391"/>
    </source>
</evidence>
<proteinExistence type="predicted"/>
<reference evidence="4" key="1">
    <citation type="journal article" date="2011" name="Genome Biol.">
        <title>Comparative and functional genomics provide insights into the pathogenicity of dermatophytic fungi.</title>
        <authorList>
            <person name="Burmester A."/>
            <person name="Shelest E."/>
            <person name="Gloeckner G."/>
            <person name="Heddergott C."/>
            <person name="Schindler S."/>
            <person name="Staib P."/>
            <person name="Heidel A."/>
            <person name="Felder M."/>
            <person name="Petzold A."/>
            <person name="Szafranski K."/>
            <person name="Feuermann M."/>
            <person name="Pedruzzi I."/>
            <person name="Priebe S."/>
            <person name="Groth M."/>
            <person name="Winkler R."/>
            <person name="Li W."/>
            <person name="Kniemeyer O."/>
            <person name="Schroeckh V."/>
            <person name="Hertweck C."/>
            <person name="Hube B."/>
            <person name="White T.C."/>
            <person name="Platzer M."/>
            <person name="Guthke R."/>
            <person name="Heitman J."/>
            <person name="Woestemeyer J."/>
            <person name="Zipfel P.F."/>
            <person name="Monod M."/>
            <person name="Brakhage A.A."/>
        </authorList>
    </citation>
    <scope>NUCLEOTIDE SEQUENCE [LARGE SCALE GENOMIC DNA]</scope>
    <source>
        <strain evidence="4">HKI 0517</strain>
    </source>
</reference>
<dbReference type="EMBL" id="ACYE01000243">
    <property type="protein sequence ID" value="EFE40496.1"/>
    <property type="molecule type" value="Genomic_DNA"/>
</dbReference>
<comment type="caution">
    <text evidence="3">The sequence shown here is derived from an EMBL/GenBank/DDBJ whole genome shotgun (WGS) entry which is preliminary data.</text>
</comment>
<feature type="compositionally biased region" description="Acidic residues" evidence="1">
    <location>
        <begin position="316"/>
        <end position="332"/>
    </location>
</feature>
<keyword evidence="4" id="KW-1185">Reference proteome</keyword>
<feature type="domain" description="HNH nuclease" evidence="2">
    <location>
        <begin position="135"/>
        <end position="212"/>
    </location>
</feature>
<evidence type="ECO:0000256" key="1">
    <source>
        <dbReference type="SAM" id="MobiDB-lite"/>
    </source>
</evidence>
<name>D4DCD4_TRIVH</name>
<dbReference type="AlphaFoldDB" id="D4DCD4"/>
<dbReference type="InterPro" id="IPR003615">
    <property type="entry name" value="HNH_nuc"/>
</dbReference>
<evidence type="ECO:0000313" key="4">
    <source>
        <dbReference type="Proteomes" id="UP000008383"/>
    </source>
</evidence>
<dbReference type="Proteomes" id="UP000008383">
    <property type="component" value="Unassembled WGS sequence"/>
</dbReference>
<dbReference type="KEGG" id="tve:TRV_04787"/>
<accession>D4DCD4</accession>
<evidence type="ECO:0000313" key="3">
    <source>
        <dbReference type="EMBL" id="EFE40496.1"/>
    </source>
</evidence>
<protein>
    <recommendedName>
        <fullName evidence="2">HNH nuclease domain-containing protein</fullName>
    </recommendedName>
</protein>